<dbReference type="OrthoDB" id="6077919at2759"/>
<keyword evidence="3" id="KW-0677">Repeat</keyword>
<dbReference type="GO" id="GO:0000981">
    <property type="term" value="F:DNA-binding transcription factor activity, RNA polymerase II-specific"/>
    <property type="evidence" value="ECO:0007669"/>
    <property type="project" value="InterPro"/>
</dbReference>
<dbReference type="SMART" id="SM00355">
    <property type="entry name" value="ZnF_C2H2"/>
    <property type="match status" value="2"/>
</dbReference>
<organism evidence="10 11">
    <name type="scientific">Komagataella pastoris</name>
    <name type="common">Yeast</name>
    <name type="synonym">Pichia pastoris</name>
    <dbReference type="NCBI Taxonomy" id="4922"/>
    <lineage>
        <taxon>Eukaryota</taxon>
        <taxon>Fungi</taxon>
        <taxon>Dikarya</taxon>
        <taxon>Ascomycota</taxon>
        <taxon>Saccharomycotina</taxon>
        <taxon>Pichiomycetes</taxon>
        <taxon>Pichiales</taxon>
        <taxon>Pichiaceae</taxon>
        <taxon>Komagataella</taxon>
    </lineage>
</organism>
<dbReference type="InterPro" id="IPR013087">
    <property type="entry name" value="Znf_C2H2_type"/>
</dbReference>
<evidence type="ECO:0000313" key="10">
    <source>
        <dbReference type="EMBL" id="ANZ73244.1"/>
    </source>
</evidence>
<gene>
    <name evidence="10" type="ORF">ATY40_BA7500591</name>
</gene>
<dbReference type="Pfam" id="PF00096">
    <property type="entry name" value="zf-C2H2"/>
    <property type="match status" value="2"/>
</dbReference>
<dbReference type="Gene3D" id="3.30.160.60">
    <property type="entry name" value="Classic Zinc Finger"/>
    <property type="match status" value="2"/>
</dbReference>
<dbReference type="SUPFAM" id="SSF57667">
    <property type="entry name" value="beta-beta-alpha zinc fingers"/>
    <property type="match status" value="1"/>
</dbReference>
<keyword evidence="6" id="KW-0539">Nucleus</keyword>
<evidence type="ECO:0000256" key="8">
    <source>
        <dbReference type="SAM" id="MobiDB-lite"/>
    </source>
</evidence>
<evidence type="ECO:0000313" key="11">
    <source>
        <dbReference type="Proteomes" id="UP000094565"/>
    </source>
</evidence>
<evidence type="ECO:0000256" key="7">
    <source>
        <dbReference type="PROSITE-ProRule" id="PRU00042"/>
    </source>
</evidence>
<dbReference type="GO" id="GO:0005634">
    <property type="term" value="C:nucleus"/>
    <property type="evidence" value="ECO:0007669"/>
    <property type="project" value="UniProtKB-SubCell"/>
</dbReference>
<dbReference type="FunFam" id="3.30.160.60:FF:002058">
    <property type="entry name" value="YML081W-like protein"/>
    <property type="match status" value="1"/>
</dbReference>
<feature type="compositionally biased region" description="Polar residues" evidence="8">
    <location>
        <begin position="145"/>
        <end position="161"/>
    </location>
</feature>
<dbReference type="PANTHER" id="PTHR40626:SF13">
    <property type="entry name" value="RESPIRATION FACTOR 2-RELATED"/>
    <property type="match status" value="1"/>
</dbReference>
<dbReference type="AlphaFoldDB" id="A0A1B2J5I6"/>
<dbReference type="InterPro" id="IPR036236">
    <property type="entry name" value="Znf_C2H2_sf"/>
</dbReference>
<dbReference type="EMBL" id="CP014584">
    <property type="protein sequence ID" value="ANZ73244.1"/>
    <property type="molecule type" value="Genomic_DNA"/>
</dbReference>
<proteinExistence type="predicted"/>
<dbReference type="PROSITE" id="PS50157">
    <property type="entry name" value="ZINC_FINGER_C2H2_2"/>
    <property type="match status" value="2"/>
</dbReference>
<protein>
    <submittedName>
        <fullName evidence="10">BA75_00591T0</fullName>
    </submittedName>
</protein>
<dbReference type="GO" id="GO:0008270">
    <property type="term" value="F:zinc ion binding"/>
    <property type="evidence" value="ECO:0007669"/>
    <property type="project" value="UniProtKB-KW"/>
</dbReference>
<feature type="region of interest" description="Disordered" evidence="8">
    <location>
        <begin position="1"/>
        <end position="23"/>
    </location>
</feature>
<evidence type="ECO:0000256" key="5">
    <source>
        <dbReference type="ARBA" id="ARBA00022833"/>
    </source>
</evidence>
<feature type="region of interest" description="Disordered" evidence="8">
    <location>
        <begin position="184"/>
        <end position="203"/>
    </location>
</feature>
<evidence type="ECO:0000259" key="9">
    <source>
        <dbReference type="PROSITE" id="PS50157"/>
    </source>
</evidence>
<comment type="subcellular location">
    <subcellularLocation>
        <location evidence="1">Nucleus</location>
    </subcellularLocation>
</comment>
<feature type="domain" description="C2H2-type" evidence="9">
    <location>
        <begin position="58"/>
        <end position="81"/>
    </location>
</feature>
<keyword evidence="2" id="KW-0479">Metal-binding</keyword>
<dbReference type="CDD" id="cd12148">
    <property type="entry name" value="fungal_TF_MHR"/>
    <property type="match status" value="1"/>
</dbReference>
<evidence type="ECO:0000256" key="2">
    <source>
        <dbReference type="ARBA" id="ARBA00022723"/>
    </source>
</evidence>
<dbReference type="PROSITE" id="PS00028">
    <property type="entry name" value="ZINC_FINGER_C2H2_1"/>
    <property type="match status" value="2"/>
</dbReference>
<dbReference type="GO" id="GO:0000785">
    <property type="term" value="C:chromatin"/>
    <property type="evidence" value="ECO:0007669"/>
    <property type="project" value="TreeGrafter"/>
</dbReference>
<keyword evidence="5" id="KW-0862">Zinc</keyword>
<keyword evidence="4 7" id="KW-0863">Zinc-finger</keyword>
<keyword evidence="11" id="KW-1185">Reference proteome</keyword>
<dbReference type="PANTHER" id="PTHR40626">
    <property type="entry name" value="MIP31509P"/>
    <property type="match status" value="1"/>
</dbReference>
<evidence type="ECO:0000256" key="4">
    <source>
        <dbReference type="ARBA" id="ARBA00022771"/>
    </source>
</evidence>
<dbReference type="GO" id="GO:0000978">
    <property type="term" value="F:RNA polymerase II cis-regulatory region sequence-specific DNA binding"/>
    <property type="evidence" value="ECO:0007669"/>
    <property type="project" value="InterPro"/>
</dbReference>
<dbReference type="InterPro" id="IPR051059">
    <property type="entry name" value="VerF-like"/>
</dbReference>
<name>A0A1B2J5I6_PICPA</name>
<accession>A0A1B2J5I6</accession>
<feature type="domain" description="C2H2-type" evidence="9">
    <location>
        <begin position="30"/>
        <end position="57"/>
    </location>
</feature>
<dbReference type="Proteomes" id="UP000094565">
    <property type="component" value="Chromosome 1"/>
</dbReference>
<feature type="region of interest" description="Disordered" evidence="8">
    <location>
        <begin position="127"/>
        <end position="161"/>
    </location>
</feature>
<evidence type="ECO:0000256" key="6">
    <source>
        <dbReference type="ARBA" id="ARBA00023242"/>
    </source>
</evidence>
<feature type="region of interest" description="Disordered" evidence="8">
    <location>
        <begin position="91"/>
        <end position="114"/>
    </location>
</feature>
<sequence>MSSSSSPSAKATQPIPKKSMLIKTDKPRTHVCQTCTRAFARLEHLKRHERSHTNEKPFQCGVCGRCFARRDLVLRHQQKLHLEVFNSNKRKYTRRQSSGGGSSNSDSNGNEADALNDNINIVHNNTEASLPLPDRDNMPSMKQPLPQTVGTTDSDSSPFSPQNLESLPISQSFNFPLSKNYTMQTPKSTTTGNASSNTPTLTNQHMQDYSNISGVPMEYFDQNLNLLQKSEDWLNEFINTPFDTKFPQASSNVGFHETPEQISIPQISTTASLNTESPINSNDLSMLFKSRQLDLFSKMDFNSFGAAPDESGARLTEDLRFHIMSTYNLSNGQFPQLSELNSYLSFYEQEFDRYFPFIHIPSLNILENYEQIPLLLSMAAVGALYSFHARNSTMLFNFARYLIHNYMEKHINSKLSPSNISPDGRSGVNANSNGSNFEDVPLFVTQSLLLHMYLGIFHNDLDVSHTAIKQLTSLVGLVKTTHLDTPLENFIMPPTALSKENLTDQTLLKNNYDYFILAQSRIRTVHCLYLLNILFTSLCDLPIALHPSDMKCGSPCDGDLWRVKSPQEWVQCVSLENFNIIHISNGESSFADIWYDLTNHYCDKGVSLRTLLSLLMTLNGLVHIERKNFNDNEIDINKRAARWRLNSRLQIESLIKTWESLYIVNGGVLVPRGQRSILNINKRPVLKLILPLLSFVKIRKCVEISPFMEKVWQRNWPGMITAIKQLDKDPEALREAANYAMDIISLWIEIISITRDAEQTSVRTPIFFLTCIFTAVLVVAEYVYATEIWAKNYLVSTNIKSPSPLSTSDRVIWLRVETLMKKVDFNLSPKGSNQTSYSEFLRIQANGALDVEILDDEIAQLTLEPGDLKPIAQIITAARLSSRSLSLGVRILADAPVWPIAMVFAEALKARATDIHIQHNTYSANPSPV</sequence>
<evidence type="ECO:0000256" key="3">
    <source>
        <dbReference type="ARBA" id="ARBA00022737"/>
    </source>
</evidence>
<reference evidence="10 11" key="1">
    <citation type="submission" date="2016-02" db="EMBL/GenBank/DDBJ databases">
        <title>Comparative genomic and transcriptomic foundation for Pichia pastoris.</title>
        <authorList>
            <person name="Love K.R."/>
            <person name="Shah K.A."/>
            <person name="Whittaker C.A."/>
            <person name="Wu J."/>
            <person name="Bartlett M.C."/>
            <person name="Ma D."/>
            <person name="Leeson R.L."/>
            <person name="Priest M."/>
            <person name="Young S.K."/>
            <person name="Love J.C."/>
        </authorList>
    </citation>
    <scope>NUCLEOTIDE SEQUENCE [LARGE SCALE GENOMIC DNA]</scope>
    <source>
        <strain evidence="10 11">ATCC 28485</strain>
    </source>
</reference>
<evidence type="ECO:0000256" key="1">
    <source>
        <dbReference type="ARBA" id="ARBA00004123"/>
    </source>
</evidence>